<protein>
    <submittedName>
        <fullName evidence="1">Uncharacterized protein</fullName>
    </submittedName>
</protein>
<dbReference type="EMBL" id="LGRX02006679">
    <property type="protein sequence ID" value="KAK3276240.1"/>
    <property type="molecule type" value="Genomic_DNA"/>
</dbReference>
<proteinExistence type="predicted"/>
<organism evidence="1 2">
    <name type="scientific">Cymbomonas tetramitiformis</name>
    <dbReference type="NCBI Taxonomy" id="36881"/>
    <lineage>
        <taxon>Eukaryota</taxon>
        <taxon>Viridiplantae</taxon>
        <taxon>Chlorophyta</taxon>
        <taxon>Pyramimonadophyceae</taxon>
        <taxon>Pyramimonadales</taxon>
        <taxon>Pyramimonadaceae</taxon>
        <taxon>Cymbomonas</taxon>
    </lineage>
</organism>
<dbReference type="InterPro" id="IPR021503">
    <property type="entry name" value="DUF3110"/>
</dbReference>
<dbReference type="Pfam" id="PF11360">
    <property type="entry name" value="DUF3110"/>
    <property type="match status" value="1"/>
</dbReference>
<name>A0AAE0GE35_9CHLO</name>
<dbReference type="Proteomes" id="UP001190700">
    <property type="component" value="Unassembled WGS sequence"/>
</dbReference>
<comment type="caution">
    <text evidence="1">The sequence shown here is derived from an EMBL/GenBank/DDBJ whole genome shotgun (WGS) entry which is preliminary data.</text>
</comment>
<evidence type="ECO:0000313" key="2">
    <source>
        <dbReference type="Proteomes" id="UP001190700"/>
    </source>
</evidence>
<reference evidence="1 2" key="1">
    <citation type="journal article" date="2015" name="Genome Biol. Evol.">
        <title>Comparative Genomics of a Bacterivorous Green Alga Reveals Evolutionary Causalities and Consequences of Phago-Mixotrophic Mode of Nutrition.</title>
        <authorList>
            <person name="Burns J.A."/>
            <person name="Paasch A."/>
            <person name="Narechania A."/>
            <person name="Kim E."/>
        </authorList>
    </citation>
    <scope>NUCLEOTIDE SEQUENCE [LARGE SCALE GENOMIC DNA]</scope>
    <source>
        <strain evidence="1 2">PLY_AMNH</strain>
    </source>
</reference>
<accession>A0AAE0GE35</accession>
<evidence type="ECO:0000313" key="1">
    <source>
        <dbReference type="EMBL" id="KAK3276240.1"/>
    </source>
</evidence>
<gene>
    <name evidence="1" type="ORF">CYMTET_15675</name>
</gene>
<sequence length="309" mass="33549">MVPQNVARGGQVGTRQFFRDQVQYASSGFSRTPGRNSRWSPAGIGFSGNAARRQGGALRQAFSFTSHRSHIHTRGSSTFAGLQGDFPTGDDAHEAYSSSTPSEQYAQDDVCNIPEDFLPRYWSDQSAAEDELEIWLVGDSDFGFEEEDGDYDALSYETAWWEELDVCYVIAFQGPNSDTAGFYANRAEHENGPMDIILVFESFDDAHRHCGLLQANIPDAELPEAVVEPIAPATLLNICEDKGCHCSVQKQGSLLMPPDQIVIEEDIEAGGTPWISGSGSAASWSATGGVDFPTDVSPFICGGAQLRSD</sequence>
<dbReference type="AlphaFoldDB" id="A0AAE0GE35"/>
<keyword evidence="2" id="KW-1185">Reference proteome</keyword>